<dbReference type="PANTHER" id="PTHR48472:SF1">
    <property type="entry name" value="TC1-LIKE TRANSPOSASE DDE DOMAIN-CONTAINING PROTEIN"/>
    <property type="match status" value="1"/>
</dbReference>
<dbReference type="SUPFAM" id="SSF46689">
    <property type="entry name" value="Homeodomain-like"/>
    <property type="match status" value="1"/>
</dbReference>
<reference evidence="1 2" key="1">
    <citation type="journal article" date="2019" name="Nat. Ecol. Evol.">
        <title>Megaphylogeny resolves global patterns of mushroom evolution.</title>
        <authorList>
            <person name="Varga T."/>
            <person name="Krizsan K."/>
            <person name="Foldi C."/>
            <person name="Dima B."/>
            <person name="Sanchez-Garcia M."/>
            <person name="Sanchez-Ramirez S."/>
            <person name="Szollosi G.J."/>
            <person name="Szarkandi J.G."/>
            <person name="Papp V."/>
            <person name="Albert L."/>
            <person name="Andreopoulos W."/>
            <person name="Angelini C."/>
            <person name="Antonin V."/>
            <person name="Barry K.W."/>
            <person name="Bougher N.L."/>
            <person name="Buchanan P."/>
            <person name="Buyck B."/>
            <person name="Bense V."/>
            <person name="Catcheside P."/>
            <person name="Chovatia M."/>
            <person name="Cooper J."/>
            <person name="Damon W."/>
            <person name="Desjardin D."/>
            <person name="Finy P."/>
            <person name="Geml J."/>
            <person name="Haridas S."/>
            <person name="Hughes K."/>
            <person name="Justo A."/>
            <person name="Karasinski D."/>
            <person name="Kautmanova I."/>
            <person name="Kiss B."/>
            <person name="Kocsube S."/>
            <person name="Kotiranta H."/>
            <person name="LaButti K.M."/>
            <person name="Lechner B.E."/>
            <person name="Liimatainen K."/>
            <person name="Lipzen A."/>
            <person name="Lukacs Z."/>
            <person name="Mihaltcheva S."/>
            <person name="Morgado L.N."/>
            <person name="Niskanen T."/>
            <person name="Noordeloos M.E."/>
            <person name="Ohm R.A."/>
            <person name="Ortiz-Santana B."/>
            <person name="Ovrebo C."/>
            <person name="Racz N."/>
            <person name="Riley R."/>
            <person name="Savchenko A."/>
            <person name="Shiryaev A."/>
            <person name="Soop K."/>
            <person name="Spirin V."/>
            <person name="Szebenyi C."/>
            <person name="Tomsovsky M."/>
            <person name="Tulloss R.E."/>
            <person name="Uehling J."/>
            <person name="Grigoriev I.V."/>
            <person name="Vagvolgyi C."/>
            <person name="Papp T."/>
            <person name="Martin F.M."/>
            <person name="Miettinen O."/>
            <person name="Hibbett D.S."/>
            <person name="Nagy L.G."/>
        </authorList>
    </citation>
    <scope>NUCLEOTIDE SEQUENCE [LARGE SCALE GENOMIC DNA]</scope>
    <source>
        <strain evidence="1 2">CBS 962.96</strain>
    </source>
</reference>
<accession>A0A4V6T4Y5</accession>
<proteinExistence type="predicted"/>
<dbReference type="Proteomes" id="UP000297245">
    <property type="component" value="Unassembled WGS sequence"/>
</dbReference>
<organism evidence="1 2">
    <name type="scientific">Dendrothele bispora (strain CBS 962.96)</name>
    <dbReference type="NCBI Taxonomy" id="1314807"/>
    <lineage>
        <taxon>Eukaryota</taxon>
        <taxon>Fungi</taxon>
        <taxon>Dikarya</taxon>
        <taxon>Basidiomycota</taxon>
        <taxon>Agaricomycotina</taxon>
        <taxon>Agaricomycetes</taxon>
        <taxon>Agaricomycetidae</taxon>
        <taxon>Agaricales</taxon>
        <taxon>Agaricales incertae sedis</taxon>
        <taxon>Dendrothele</taxon>
    </lineage>
</organism>
<evidence type="ECO:0000313" key="1">
    <source>
        <dbReference type="EMBL" id="THU79405.1"/>
    </source>
</evidence>
<protein>
    <submittedName>
        <fullName evidence="1">Uncharacterized protein</fullName>
    </submittedName>
</protein>
<dbReference type="PANTHER" id="PTHR48472">
    <property type="entry name" value="TC1-LIKE TRANSPOSASE DDE DOMAIN-CONTAINING PROTEIN"/>
    <property type="match status" value="1"/>
</dbReference>
<name>A0A4V6T4Y5_DENBC</name>
<evidence type="ECO:0000313" key="2">
    <source>
        <dbReference type="Proteomes" id="UP000297245"/>
    </source>
</evidence>
<keyword evidence="2" id="KW-1185">Reference proteome</keyword>
<dbReference type="AlphaFoldDB" id="A0A4V6T4Y5"/>
<gene>
    <name evidence="1" type="ORF">K435DRAFT_823898</name>
</gene>
<dbReference type="InterPro" id="IPR009057">
    <property type="entry name" value="Homeodomain-like_sf"/>
</dbReference>
<sequence>MPRRRVSRDLKARIPILYHQHGLSVKDIRHVLGVGKTLVYDTLEYDRLYGVPYNIHARHPGQPHKLDSSDVEFILNLLTHRRTLYLDEIQTQLLNCCGIWVSTTTILRTTRRLYFSHKCVSTKAEEANDLQHSHYMVRIAEIVPNPDMLMFTDKASRNRRTHQQRYGWAIKGNRCINASSYIFLHILPT</sequence>
<dbReference type="EMBL" id="ML180029">
    <property type="protein sequence ID" value="THU79405.1"/>
    <property type="molecule type" value="Genomic_DNA"/>
</dbReference>
<dbReference type="OrthoDB" id="3012036at2759"/>